<evidence type="ECO:0000256" key="2">
    <source>
        <dbReference type="SAM" id="Phobius"/>
    </source>
</evidence>
<protein>
    <submittedName>
        <fullName evidence="3">Uncharacterized protein</fullName>
    </submittedName>
</protein>
<keyword evidence="2" id="KW-0472">Membrane</keyword>
<dbReference type="Proteomes" id="UP000433876">
    <property type="component" value="Unassembled WGS sequence"/>
</dbReference>
<dbReference type="GO" id="GO:0008017">
    <property type="term" value="F:microtubule binding"/>
    <property type="evidence" value="ECO:0007669"/>
    <property type="project" value="TreeGrafter"/>
</dbReference>
<dbReference type="GO" id="GO:0005815">
    <property type="term" value="C:microtubule organizing center"/>
    <property type="evidence" value="ECO:0007669"/>
    <property type="project" value="TreeGrafter"/>
</dbReference>
<dbReference type="GO" id="GO:0005737">
    <property type="term" value="C:cytoplasm"/>
    <property type="evidence" value="ECO:0007669"/>
    <property type="project" value="TreeGrafter"/>
</dbReference>
<dbReference type="AlphaFoldDB" id="A0A8S8ZVT0"/>
<dbReference type="OMA" id="DAKYRKC"/>
<evidence type="ECO:0000256" key="1">
    <source>
        <dbReference type="SAM" id="Coils"/>
    </source>
</evidence>
<dbReference type="InterPro" id="IPR036872">
    <property type="entry name" value="CH_dom_sf"/>
</dbReference>
<feature type="transmembrane region" description="Helical" evidence="2">
    <location>
        <begin position="777"/>
        <end position="794"/>
    </location>
</feature>
<feature type="coiled-coil region" evidence="1">
    <location>
        <begin position="453"/>
        <end position="500"/>
    </location>
</feature>
<dbReference type="SUPFAM" id="SSF116907">
    <property type="entry name" value="Hook domain"/>
    <property type="match status" value="1"/>
</dbReference>
<accession>A0A8S8ZVT0</accession>
<keyword evidence="2" id="KW-1133">Transmembrane helix</keyword>
<reference evidence="3 4" key="1">
    <citation type="submission" date="2017-07" db="EMBL/GenBank/DDBJ databases">
        <title>Genome sequence of the Sordaria macrospora wild type strain R19027.</title>
        <authorList>
            <person name="Nowrousian M."/>
            <person name="Teichert I."/>
            <person name="Kueck U."/>
        </authorList>
    </citation>
    <scope>NUCLEOTIDE SEQUENCE [LARGE SCALE GENOMIC DNA]</scope>
    <source>
        <strain evidence="3 4">R19027</strain>
        <tissue evidence="3">Mycelium</tissue>
    </source>
</reference>
<name>A0A8S8ZVT0_SORMA</name>
<comment type="caution">
    <text evidence="3">The sequence shown here is derived from an EMBL/GenBank/DDBJ whole genome shotgun (WGS) entry which is preliminary data.</text>
</comment>
<dbReference type="GO" id="GO:0051959">
    <property type="term" value="F:dynein light intermediate chain binding"/>
    <property type="evidence" value="ECO:0007669"/>
    <property type="project" value="TreeGrafter"/>
</dbReference>
<sequence>MTQYSLAKQAALLKWINTFKTSRRAATLKDLQDGLMLGDILEDMTSGDFSSSSLIRTPSSPEDNKANLETVSRGLAAFMRNDLPQYAPPPSKLRAILEHPDDNAICEFLSYFVITICLGSTNKAYVPAILKLDSVTQKEIANTVEVFQKQKQIDADPKLQEPREVDGQDAADLHIARDPALMEEELGQIKGAYDFVKKQNADLQARVDKLLDTRQALLNDLNGAQAELNAMKRHRGADAGAAIKDLRDEIKDKMAIIDDLEAQLVKETAHITKLEKDNAALKARADRVKDLEDKLTELEHENKQQQQQIKGLENYKKKAQDLTFIQQRNRTLEEQIVQMEQDLKDYENFKAQNRKLQKEIEEKVKVLANNEQEIVYTLQSRNVLQETNEELQRRVEYLESKHQADENMIKELQEQLQMGGAIHETSGSESPVTNGGFNLEHELETEPAVRLELQRLKAENTVLRSNMTVASENERLRSELESANKKVDLYRGKCTEAMEKHAVAQEQLNAIMNNTAGESNPAFVNLRKQFLDTSSDVENLTKRVQELEQNVADKERELIAVKTDLSVIGEEQSAALTALKASDELIAESLQKELEATRKQLREKTFELDEMKAQLMEALVSKDKLRKQLDDAIASGGDPNKSRKEDVEKMEKLKAALRQKIEQLDKAEQEKYDLQRRIKLVESGGAYAAQKAASDQIIKNLQRENSMITTAWYDITSRLQSNHVILQRRHDQPKSWLHKQRQLVNFTVSSGGGYHSEEPVSCLGRVERKGAEANNKLIIIIIIIIITIITIITINTSADGHHGGGHGVSFSAGYGSWCD</sequence>
<dbReference type="PANTHER" id="PTHR18947">
    <property type="entry name" value="HOOK PROTEINS"/>
    <property type="match status" value="1"/>
</dbReference>
<proteinExistence type="predicted"/>
<feature type="coiled-coil region" evidence="1">
    <location>
        <begin position="193"/>
        <end position="415"/>
    </location>
</feature>
<gene>
    <name evidence="3" type="ORF">SMACR_02309</name>
</gene>
<evidence type="ECO:0000313" key="3">
    <source>
        <dbReference type="EMBL" id="KAA8634133.1"/>
    </source>
</evidence>
<keyword evidence="1" id="KW-0175">Coiled coil</keyword>
<keyword evidence="2" id="KW-0812">Transmembrane</keyword>
<feature type="coiled-coil region" evidence="1">
    <location>
        <begin position="530"/>
        <end position="684"/>
    </location>
</feature>
<dbReference type="CDD" id="cd22211">
    <property type="entry name" value="HkD_SF"/>
    <property type="match status" value="1"/>
</dbReference>
<organism evidence="3 4">
    <name type="scientific">Sordaria macrospora</name>
    <dbReference type="NCBI Taxonomy" id="5147"/>
    <lineage>
        <taxon>Eukaryota</taxon>
        <taxon>Fungi</taxon>
        <taxon>Dikarya</taxon>
        <taxon>Ascomycota</taxon>
        <taxon>Pezizomycotina</taxon>
        <taxon>Sordariomycetes</taxon>
        <taxon>Sordariomycetidae</taxon>
        <taxon>Sordariales</taxon>
        <taxon>Sordariaceae</taxon>
        <taxon>Sordaria</taxon>
    </lineage>
</organism>
<dbReference type="VEuPathDB" id="FungiDB:SMAC_02309"/>
<dbReference type="GO" id="GO:0030705">
    <property type="term" value="P:cytoskeleton-dependent intracellular transport"/>
    <property type="evidence" value="ECO:0007669"/>
    <property type="project" value="TreeGrafter"/>
</dbReference>
<dbReference type="GO" id="GO:0031122">
    <property type="term" value="P:cytoplasmic microtubule organization"/>
    <property type="evidence" value="ECO:0007669"/>
    <property type="project" value="TreeGrafter"/>
</dbReference>
<dbReference type="Gene3D" id="1.10.418.10">
    <property type="entry name" value="Calponin-like domain"/>
    <property type="match status" value="1"/>
</dbReference>
<dbReference type="PANTHER" id="PTHR18947:SF28">
    <property type="entry name" value="GIRDIN, ISOFORM A"/>
    <property type="match status" value="1"/>
</dbReference>
<dbReference type="EMBL" id="NMPR01000027">
    <property type="protein sequence ID" value="KAA8634133.1"/>
    <property type="molecule type" value="Genomic_DNA"/>
</dbReference>
<evidence type="ECO:0000313" key="4">
    <source>
        <dbReference type="Proteomes" id="UP000433876"/>
    </source>
</evidence>